<name>A0ABT6KTI0_9MYCO</name>
<dbReference type="SUPFAM" id="SSF55961">
    <property type="entry name" value="Bet v1-like"/>
    <property type="match status" value="1"/>
</dbReference>
<dbReference type="EMBL" id="JARXVE010000001">
    <property type="protein sequence ID" value="MDH6194032.1"/>
    <property type="molecule type" value="Genomic_DNA"/>
</dbReference>
<comment type="caution">
    <text evidence="1">The sequence shown here is derived from an EMBL/GenBank/DDBJ whole genome shotgun (WGS) entry which is preliminary data.</text>
</comment>
<organism evidence="1 2">
    <name type="scientific">Mycolicibacterium frederiksbergense</name>
    <dbReference type="NCBI Taxonomy" id="117567"/>
    <lineage>
        <taxon>Bacteria</taxon>
        <taxon>Bacillati</taxon>
        <taxon>Actinomycetota</taxon>
        <taxon>Actinomycetes</taxon>
        <taxon>Mycobacteriales</taxon>
        <taxon>Mycobacteriaceae</taxon>
        <taxon>Mycolicibacterium</taxon>
    </lineage>
</organism>
<accession>A0ABT6KTI0</accession>
<evidence type="ECO:0008006" key="3">
    <source>
        <dbReference type="Google" id="ProtNLM"/>
    </source>
</evidence>
<dbReference type="Proteomes" id="UP001160130">
    <property type="component" value="Unassembled WGS sequence"/>
</dbReference>
<proteinExistence type="predicted"/>
<evidence type="ECO:0000313" key="1">
    <source>
        <dbReference type="EMBL" id="MDH6194032.1"/>
    </source>
</evidence>
<gene>
    <name evidence="1" type="ORF">M2272_000653</name>
</gene>
<protein>
    <recommendedName>
        <fullName evidence="3">SRPBCC family protein</fullName>
    </recommendedName>
</protein>
<reference evidence="1 2" key="1">
    <citation type="submission" date="2023-04" db="EMBL/GenBank/DDBJ databases">
        <title>Forest soil microbial communities from Buena Vista Peninsula, Colon Province, Panama.</title>
        <authorList>
            <person name="Bouskill N."/>
        </authorList>
    </citation>
    <scope>NUCLEOTIDE SEQUENCE [LARGE SCALE GENOMIC DNA]</scope>
    <source>
        <strain evidence="1 2">AC80</strain>
    </source>
</reference>
<keyword evidence="2" id="KW-1185">Reference proteome</keyword>
<sequence length="226" mass="25997">MALRNDWTRRQPALDFTSKPRRGLARRFRYRGAVGVYRNVIRAHRPAHPTGRCITPGRSIRNVHERWLPADPTTVWELLQQLGTGDDVVWPARNWAPITLNGPLQVGVSAGHGAVRYHCTALIPRRLIEFTFDSVAGRHLDGHHAFELFDRAGGTLLRHTIDAEVLNRFAVLNFRLFIQPTHDVVTEELLTNVERLVGGSMRRLPRWSPWVRYLRHRRGLPIRPTP</sequence>
<evidence type="ECO:0000313" key="2">
    <source>
        <dbReference type="Proteomes" id="UP001160130"/>
    </source>
</evidence>